<evidence type="ECO:0000313" key="3">
    <source>
        <dbReference type="Proteomes" id="UP000520198"/>
    </source>
</evidence>
<dbReference type="InterPro" id="IPR038740">
    <property type="entry name" value="BioF2-like_GNAT_dom"/>
</dbReference>
<evidence type="ECO:0000259" key="1">
    <source>
        <dbReference type="Pfam" id="PF13480"/>
    </source>
</evidence>
<sequence>MIHHITSYDDSVKQTWDAFVPTTQAGTIMHSRRFLEYHGERFKDESVCVWSDPGVRLKAAIPLARAPNTSDVVASHPGSTFGGMIASVIDPSERASILSAIAGTLLERGYRKLVYKTVPAIFGQQFDESDLRLLLRAGTVRRADLWSFIRIDRAYAFSAKRRASIKAAERKGVELRQAEQEADWVAFHTLLSSNLQERHSTVPVHSLAEMLDLRQRLEGENQLWLAYGPDGEILAGTWCFAYNAETLHTQYIASNSRGRELGAVDYLLAGVIDATAASSFKVMSFGINTLSDGYAINTNLLKQKLRFGSGVAVHWHFDVDLEQLANVDAGFAS</sequence>
<protein>
    <submittedName>
        <fullName evidence="2">GNAT family N-acetyltransferase</fullName>
    </submittedName>
</protein>
<dbReference type="Gene3D" id="3.40.630.30">
    <property type="match status" value="1"/>
</dbReference>
<accession>A0A7Y6UNB7</accession>
<name>A0A7Y6UNB7_9HYPH</name>
<proteinExistence type="predicted"/>
<dbReference type="RefSeq" id="WP_176353422.1">
    <property type="nucleotide sequence ID" value="NZ_JABWDU010000003.1"/>
</dbReference>
<comment type="caution">
    <text evidence="2">The sequence shown here is derived from an EMBL/GenBank/DDBJ whole genome shotgun (WGS) entry which is preliminary data.</text>
</comment>
<dbReference type="AlphaFoldDB" id="A0A7Y6UNB7"/>
<keyword evidence="3" id="KW-1185">Reference proteome</keyword>
<dbReference type="Pfam" id="PF13480">
    <property type="entry name" value="Acetyltransf_6"/>
    <property type="match status" value="1"/>
</dbReference>
<dbReference type="GO" id="GO:0016740">
    <property type="term" value="F:transferase activity"/>
    <property type="evidence" value="ECO:0007669"/>
    <property type="project" value="UniProtKB-KW"/>
</dbReference>
<dbReference type="Proteomes" id="UP000520198">
    <property type="component" value="Unassembled WGS sequence"/>
</dbReference>
<dbReference type="InterPro" id="IPR016181">
    <property type="entry name" value="Acyl_CoA_acyltransferase"/>
</dbReference>
<feature type="domain" description="BioF2-like acetyltransferase" evidence="1">
    <location>
        <begin position="161"/>
        <end position="287"/>
    </location>
</feature>
<organism evidence="2 3">
    <name type="scientific">Ensifer oleiphilus</name>
    <dbReference type="NCBI Taxonomy" id="2742698"/>
    <lineage>
        <taxon>Bacteria</taxon>
        <taxon>Pseudomonadati</taxon>
        <taxon>Pseudomonadota</taxon>
        <taxon>Alphaproteobacteria</taxon>
        <taxon>Hyphomicrobiales</taxon>
        <taxon>Rhizobiaceae</taxon>
        <taxon>Sinorhizobium/Ensifer group</taxon>
        <taxon>Ensifer</taxon>
    </lineage>
</organism>
<keyword evidence="2" id="KW-0808">Transferase</keyword>
<dbReference type="EMBL" id="JABWDU010000003">
    <property type="protein sequence ID" value="NVD39869.1"/>
    <property type="molecule type" value="Genomic_DNA"/>
</dbReference>
<evidence type="ECO:0000313" key="2">
    <source>
        <dbReference type="EMBL" id="NVD39869.1"/>
    </source>
</evidence>
<reference evidence="2 3" key="1">
    <citation type="submission" date="2020-06" db="EMBL/GenBank/DDBJ databases">
        <authorList>
            <person name="Grouzdev D.S."/>
        </authorList>
    </citation>
    <scope>NUCLEOTIDE SEQUENCE [LARGE SCALE GENOMIC DNA]</scope>
    <source>
        <strain evidence="2 3">HO-A22</strain>
    </source>
</reference>
<dbReference type="SUPFAM" id="SSF55729">
    <property type="entry name" value="Acyl-CoA N-acyltransferases (Nat)"/>
    <property type="match status" value="1"/>
</dbReference>
<gene>
    <name evidence="2" type="ORF">HT585_13465</name>
</gene>